<reference evidence="1 2" key="1">
    <citation type="journal article" date="2020" name="Nature">
        <title>Six reference-quality genomes reveal evolution of bat adaptations.</title>
        <authorList>
            <person name="Jebb D."/>
            <person name="Huang Z."/>
            <person name="Pippel M."/>
            <person name="Hughes G.M."/>
            <person name="Lavrichenko K."/>
            <person name="Devanna P."/>
            <person name="Winkler S."/>
            <person name="Jermiin L.S."/>
            <person name="Skirmuntt E.C."/>
            <person name="Katzourakis A."/>
            <person name="Burkitt-Gray L."/>
            <person name="Ray D.A."/>
            <person name="Sullivan K.A.M."/>
            <person name="Roscito J.G."/>
            <person name="Kirilenko B.M."/>
            <person name="Davalos L.M."/>
            <person name="Corthals A.P."/>
            <person name="Power M.L."/>
            <person name="Jones G."/>
            <person name="Ransome R.D."/>
            <person name="Dechmann D.K.N."/>
            <person name="Locatelli A.G."/>
            <person name="Puechmaille S.J."/>
            <person name="Fedrigo O."/>
            <person name="Jarvis E.D."/>
            <person name="Hiller M."/>
            <person name="Vernes S.C."/>
            <person name="Myers E.W."/>
            <person name="Teeling E.C."/>
        </authorList>
    </citation>
    <scope>NUCLEOTIDE SEQUENCE [LARGE SCALE GENOMIC DNA]</scope>
    <source>
        <strain evidence="1">MMyoMyo1</strain>
        <tissue evidence="1">Flight muscle</tissue>
    </source>
</reference>
<proteinExistence type="predicted"/>
<dbReference type="EMBL" id="JABWUV010000007">
    <property type="protein sequence ID" value="KAF6341487.1"/>
    <property type="molecule type" value="Genomic_DNA"/>
</dbReference>
<protein>
    <submittedName>
        <fullName evidence="1">Uncharacterized protein</fullName>
    </submittedName>
</protein>
<evidence type="ECO:0000313" key="1">
    <source>
        <dbReference type="EMBL" id="KAF6341487.1"/>
    </source>
</evidence>
<keyword evidence="2" id="KW-1185">Reference proteome</keyword>
<gene>
    <name evidence="1" type="ORF">mMyoMyo1_011906</name>
</gene>
<comment type="caution">
    <text evidence="1">The sequence shown here is derived from an EMBL/GenBank/DDBJ whole genome shotgun (WGS) entry which is preliminary data.</text>
</comment>
<sequence>MQLKLCEHKNLHSQISREKKKDYKRIKINGKGHLNRSRRQKGTLKGTVGHKAVVGTGAGLAYPPHPHPAPPTVAPVCWQPCSCSRCHALTRLMALSNWGQGQQWVREGLVPSAGVSTRQDCGAWEQRIFSNHQRLALMTTTGAPPWSGAPTHLLYHLTAADTAMFRSLPPAADAFYVPRTPPGGQHTS</sequence>
<dbReference type="AlphaFoldDB" id="A0A7J7WVR5"/>
<organism evidence="1 2">
    <name type="scientific">Myotis myotis</name>
    <name type="common">Greater mouse-eared bat</name>
    <name type="synonym">Vespertilio myotis</name>
    <dbReference type="NCBI Taxonomy" id="51298"/>
    <lineage>
        <taxon>Eukaryota</taxon>
        <taxon>Metazoa</taxon>
        <taxon>Chordata</taxon>
        <taxon>Craniata</taxon>
        <taxon>Vertebrata</taxon>
        <taxon>Euteleostomi</taxon>
        <taxon>Mammalia</taxon>
        <taxon>Eutheria</taxon>
        <taxon>Laurasiatheria</taxon>
        <taxon>Chiroptera</taxon>
        <taxon>Yangochiroptera</taxon>
        <taxon>Vespertilionidae</taxon>
        <taxon>Myotis</taxon>
    </lineage>
</organism>
<accession>A0A7J7WVR5</accession>
<evidence type="ECO:0000313" key="2">
    <source>
        <dbReference type="Proteomes" id="UP000527355"/>
    </source>
</evidence>
<dbReference type="Proteomes" id="UP000527355">
    <property type="component" value="Unassembled WGS sequence"/>
</dbReference>
<name>A0A7J7WVR5_MYOMY</name>